<protein>
    <submittedName>
        <fullName evidence="1">Uncharacterized protein</fullName>
    </submittedName>
</protein>
<reference evidence="1" key="1">
    <citation type="submission" date="2007-11" db="EMBL/GenBank/DDBJ databases">
        <authorList>
            <person name="Fulton L."/>
            <person name="Clifton S."/>
            <person name="Fulton B."/>
            <person name="Xu J."/>
            <person name="Minx P."/>
            <person name="Pepin K.H."/>
            <person name="Johnson M."/>
            <person name="Thiruvilangam P."/>
            <person name="Bhonagiri V."/>
            <person name="Nash W.E."/>
            <person name="Mardis E.R."/>
            <person name="Wilson R.K."/>
        </authorList>
    </citation>
    <scope>NUCLEOTIDE SEQUENCE [LARGE SCALE GENOMIC DNA]</scope>
    <source>
        <strain evidence="1">DSM 17241</strain>
    </source>
</reference>
<gene>
    <name evidence="1" type="ORF">ANACOL_04106</name>
</gene>
<evidence type="ECO:0000313" key="2">
    <source>
        <dbReference type="Proteomes" id="UP000003803"/>
    </source>
</evidence>
<dbReference type="HOGENOM" id="CLU_2217500_0_0_9"/>
<comment type="caution">
    <text evidence="1">The sequence shown here is derived from an EMBL/GenBank/DDBJ whole genome shotgun (WGS) entry which is preliminary data.</text>
</comment>
<proteinExistence type="predicted"/>
<accession>B0PH84</accession>
<sequence>MDAPQASMALTAAAAFPNQVHLESCCADSRHFLIQKSKTRKSREFGLTHFQPAALQRRAASGRTACPLRYYSGRRGFMSSVRLDTGVKTGYIGNMQGQPPVRPAHP</sequence>
<name>B0PH84_9FIRM</name>
<dbReference type="EMBL" id="ABGD02000030">
    <property type="protein sequence ID" value="EDS09332.1"/>
    <property type="molecule type" value="Genomic_DNA"/>
</dbReference>
<organism evidence="1 2">
    <name type="scientific">Anaerotruncus colihominis DSM 17241</name>
    <dbReference type="NCBI Taxonomy" id="445972"/>
    <lineage>
        <taxon>Bacteria</taxon>
        <taxon>Bacillati</taxon>
        <taxon>Bacillota</taxon>
        <taxon>Clostridia</taxon>
        <taxon>Eubacteriales</taxon>
        <taxon>Oscillospiraceae</taxon>
        <taxon>Anaerotruncus</taxon>
    </lineage>
</organism>
<evidence type="ECO:0000313" key="1">
    <source>
        <dbReference type="EMBL" id="EDS09332.1"/>
    </source>
</evidence>
<reference evidence="1" key="2">
    <citation type="submission" date="2013-09" db="EMBL/GenBank/DDBJ databases">
        <title>Draft genome sequence of Anaerotruncus colihominis(DSM 17241).</title>
        <authorList>
            <person name="Sudarsanam P."/>
            <person name="Ley R."/>
            <person name="Guruge J."/>
            <person name="Turnbaugh P.J."/>
            <person name="Mahowald M."/>
            <person name="Liep D."/>
            <person name="Gordon J."/>
        </authorList>
    </citation>
    <scope>NUCLEOTIDE SEQUENCE</scope>
    <source>
        <strain evidence="1">DSM 17241</strain>
    </source>
</reference>
<dbReference type="Proteomes" id="UP000003803">
    <property type="component" value="Unassembled WGS sequence"/>
</dbReference>
<keyword evidence="2" id="KW-1185">Reference proteome</keyword>
<dbReference type="AlphaFoldDB" id="B0PH84"/>